<feature type="chain" id="PRO_5012881026" evidence="3">
    <location>
        <begin position="16"/>
        <end position="132"/>
    </location>
</feature>
<dbReference type="OrthoDB" id="6353750at2759"/>
<name>A7BJ42_PROCL</name>
<dbReference type="AlphaFoldDB" id="A7BJ42"/>
<sequence length="132" mass="14275">MKLIVLVALVAVAVADKLPLNTPPVAILRSQQVNPDELGAHSSDFEAENGIKVQFSGSETATGGARLVGSYSYPQEDGSLATVEFVADENGYQPQSDLLPVAPEFPHPIPQFVLDQIAFAEEERKRKEREGN</sequence>
<dbReference type="Pfam" id="PF00379">
    <property type="entry name" value="Chitin_bind_4"/>
    <property type="match status" value="1"/>
</dbReference>
<dbReference type="InterPro" id="IPR000618">
    <property type="entry name" value="Insect_cuticle"/>
</dbReference>
<dbReference type="PROSITE" id="PS51155">
    <property type="entry name" value="CHIT_BIND_RR_2"/>
    <property type="match status" value="1"/>
</dbReference>
<evidence type="ECO:0000313" key="4">
    <source>
        <dbReference type="EMBL" id="BAF73806.1"/>
    </source>
</evidence>
<dbReference type="PANTHER" id="PTHR10380">
    <property type="entry name" value="CUTICLE PROTEIN"/>
    <property type="match status" value="1"/>
</dbReference>
<evidence type="ECO:0000256" key="1">
    <source>
        <dbReference type="ARBA" id="ARBA00022460"/>
    </source>
</evidence>
<reference evidence="4" key="1">
    <citation type="submission" date="2007-02" db="EMBL/GenBank/DDBJ databases">
        <authorList>
            <person name="Yuasa N."/>
            <person name="Nagasawa H."/>
        </authorList>
    </citation>
    <scope>NUCLEOTIDE SEQUENCE</scope>
</reference>
<protein>
    <submittedName>
        <fullName evidence="4">Calcification associated soluble matrix protein 2</fullName>
    </submittedName>
</protein>
<dbReference type="GO" id="GO:0008010">
    <property type="term" value="F:structural constituent of chitin-based larval cuticle"/>
    <property type="evidence" value="ECO:0007669"/>
    <property type="project" value="TreeGrafter"/>
</dbReference>
<evidence type="ECO:0000256" key="3">
    <source>
        <dbReference type="SAM" id="SignalP"/>
    </source>
</evidence>
<keyword evidence="3" id="KW-0732">Signal</keyword>
<organism evidence="4">
    <name type="scientific">Procambarus clarkii</name>
    <name type="common">Red swamp crayfish</name>
    <dbReference type="NCBI Taxonomy" id="6728"/>
    <lineage>
        <taxon>Eukaryota</taxon>
        <taxon>Metazoa</taxon>
        <taxon>Ecdysozoa</taxon>
        <taxon>Arthropoda</taxon>
        <taxon>Crustacea</taxon>
        <taxon>Multicrustacea</taxon>
        <taxon>Malacostraca</taxon>
        <taxon>Eumalacostraca</taxon>
        <taxon>Eucarida</taxon>
        <taxon>Decapoda</taxon>
        <taxon>Pleocyemata</taxon>
        <taxon>Astacidea</taxon>
        <taxon>Astacoidea</taxon>
        <taxon>Cambaridae</taxon>
        <taxon>Procambarus</taxon>
    </lineage>
</organism>
<dbReference type="PROSITE" id="PS00233">
    <property type="entry name" value="CHIT_BIND_RR_1"/>
    <property type="match status" value="1"/>
</dbReference>
<dbReference type="GO" id="GO:0062129">
    <property type="term" value="C:chitin-based extracellular matrix"/>
    <property type="evidence" value="ECO:0007669"/>
    <property type="project" value="TreeGrafter"/>
</dbReference>
<dbReference type="EMBL" id="AB292778">
    <property type="protein sequence ID" value="BAF73806.1"/>
    <property type="molecule type" value="mRNA"/>
</dbReference>
<accession>A7BJ42</accession>
<gene>
    <name evidence="4" type="primary">casp-2</name>
</gene>
<reference evidence="4" key="2">
    <citation type="journal article" date="2008" name="Biosci. Biotechnol. Biochem.">
        <title>Structural determination and functional analysis of a soluble matrix protein associated with calcification of the exoskeleton of the crayfish, Procambarus clarkii.</title>
        <authorList>
            <person name="Inoue H."/>
            <person name="Yuasa-Hashimoto N."/>
            <person name="Suzuki M."/>
            <person name="Nagasawa H."/>
        </authorList>
    </citation>
    <scope>NUCLEOTIDE SEQUENCE</scope>
</reference>
<proteinExistence type="evidence at transcript level"/>
<evidence type="ECO:0000256" key="2">
    <source>
        <dbReference type="PROSITE-ProRule" id="PRU00497"/>
    </source>
</evidence>
<dbReference type="PANTHER" id="PTHR10380:SF173">
    <property type="entry name" value="CUTICULAR PROTEIN 47EF, ISOFORM C-RELATED"/>
    <property type="match status" value="1"/>
</dbReference>
<dbReference type="InterPro" id="IPR050468">
    <property type="entry name" value="Cuticle_Struct_Prot"/>
</dbReference>
<keyword evidence="1 2" id="KW-0193">Cuticle</keyword>
<feature type="signal peptide" evidence="3">
    <location>
        <begin position="1"/>
        <end position="15"/>
    </location>
</feature>
<dbReference type="InterPro" id="IPR031311">
    <property type="entry name" value="CHIT_BIND_RR_consensus"/>
</dbReference>